<evidence type="ECO:0000259" key="10">
    <source>
        <dbReference type="Pfam" id="PF05986"/>
    </source>
</evidence>
<dbReference type="Proteomes" id="UP000291343">
    <property type="component" value="Unassembled WGS sequence"/>
</dbReference>
<dbReference type="InterPro" id="IPR045371">
    <property type="entry name" value="ADAMTS_CR_3"/>
</dbReference>
<evidence type="ECO:0000256" key="5">
    <source>
        <dbReference type="ARBA" id="ARBA00022869"/>
    </source>
</evidence>
<evidence type="ECO:0000256" key="2">
    <source>
        <dbReference type="ARBA" id="ARBA00022525"/>
    </source>
</evidence>
<organism evidence="12 13">
    <name type="scientific">Laodelphax striatellus</name>
    <name type="common">Small brown planthopper</name>
    <name type="synonym">Delphax striatella</name>
    <dbReference type="NCBI Taxonomy" id="195883"/>
    <lineage>
        <taxon>Eukaryota</taxon>
        <taxon>Metazoa</taxon>
        <taxon>Ecdysozoa</taxon>
        <taxon>Arthropoda</taxon>
        <taxon>Hexapoda</taxon>
        <taxon>Insecta</taxon>
        <taxon>Pterygota</taxon>
        <taxon>Neoptera</taxon>
        <taxon>Paraneoptera</taxon>
        <taxon>Hemiptera</taxon>
        <taxon>Auchenorrhyncha</taxon>
        <taxon>Fulgoroidea</taxon>
        <taxon>Delphacidae</taxon>
        <taxon>Criomorphinae</taxon>
        <taxon>Laodelphax</taxon>
    </lineage>
</organism>
<dbReference type="InterPro" id="IPR050439">
    <property type="entry name" value="ADAMTS_ADAMTS-like"/>
</dbReference>
<reference evidence="12 13" key="1">
    <citation type="journal article" date="2017" name="Gigascience">
        <title>Genome sequence of the small brown planthopper, Laodelphax striatellus.</title>
        <authorList>
            <person name="Zhu J."/>
            <person name="Jiang F."/>
            <person name="Wang X."/>
            <person name="Yang P."/>
            <person name="Bao Y."/>
            <person name="Zhao W."/>
            <person name="Wang W."/>
            <person name="Lu H."/>
            <person name="Wang Q."/>
            <person name="Cui N."/>
            <person name="Li J."/>
            <person name="Chen X."/>
            <person name="Luo L."/>
            <person name="Yu J."/>
            <person name="Kang L."/>
            <person name="Cui F."/>
        </authorList>
    </citation>
    <scope>NUCLEOTIDE SEQUENCE [LARGE SCALE GENOMIC DNA]</scope>
    <source>
        <strain evidence="12">Lst14</strain>
    </source>
</reference>
<evidence type="ECO:0000256" key="1">
    <source>
        <dbReference type="ARBA" id="ARBA00004302"/>
    </source>
</evidence>
<dbReference type="STRING" id="195883.A0A482X3G3"/>
<dbReference type="FunFam" id="2.60.120.830:FF:000001">
    <property type="entry name" value="A disintegrin and metalloproteinase with thrombospondin motifs 1"/>
    <property type="match status" value="1"/>
</dbReference>
<dbReference type="InterPro" id="IPR010294">
    <property type="entry name" value="ADAMTS_spacer1"/>
</dbReference>
<evidence type="ECO:0000256" key="4">
    <source>
        <dbReference type="ARBA" id="ARBA00022737"/>
    </source>
</evidence>
<dbReference type="FunFam" id="2.20.100.10:FF:000005">
    <property type="entry name" value="ADAM metallopeptidase with thrombospondin type 1 motif 9"/>
    <property type="match status" value="2"/>
</dbReference>
<dbReference type="Pfam" id="PF19030">
    <property type="entry name" value="TSP1_ADAMTS"/>
    <property type="match status" value="6"/>
</dbReference>
<feature type="region of interest" description="Disordered" evidence="8">
    <location>
        <begin position="29"/>
        <end position="62"/>
    </location>
</feature>
<keyword evidence="5" id="KW-0272">Extracellular matrix</keyword>
<feature type="signal peptide" evidence="9">
    <location>
        <begin position="1"/>
        <end position="26"/>
    </location>
</feature>
<evidence type="ECO:0000313" key="12">
    <source>
        <dbReference type="EMBL" id="RZF40156.1"/>
    </source>
</evidence>
<dbReference type="GO" id="GO:0030198">
    <property type="term" value="P:extracellular matrix organization"/>
    <property type="evidence" value="ECO:0007669"/>
    <property type="project" value="InterPro"/>
</dbReference>
<comment type="caution">
    <text evidence="12">The sequence shown here is derived from an EMBL/GenBank/DDBJ whole genome shotgun (WGS) entry which is preliminary data.</text>
</comment>
<evidence type="ECO:0000256" key="3">
    <source>
        <dbReference type="ARBA" id="ARBA00022729"/>
    </source>
</evidence>
<dbReference type="Gene3D" id="2.20.100.10">
    <property type="entry name" value="Thrombospondin type-1 (TSP1) repeat"/>
    <property type="match status" value="6"/>
</dbReference>
<feature type="compositionally biased region" description="Basic residues" evidence="8">
    <location>
        <begin position="29"/>
        <end position="38"/>
    </location>
</feature>
<feature type="disulfide bond" evidence="7">
    <location>
        <begin position="77"/>
        <end position="108"/>
    </location>
</feature>
<feature type="chain" id="PRO_5019829205" evidence="9">
    <location>
        <begin position="27"/>
        <end position="750"/>
    </location>
</feature>
<gene>
    <name evidence="12" type="ORF">LSTR_LSTR010108</name>
</gene>
<keyword evidence="13" id="KW-1185">Reference proteome</keyword>
<dbReference type="Pfam" id="PF19236">
    <property type="entry name" value="ADAMTS_CR_3"/>
    <property type="match status" value="1"/>
</dbReference>
<evidence type="ECO:0000259" key="11">
    <source>
        <dbReference type="Pfam" id="PF19236"/>
    </source>
</evidence>
<dbReference type="SUPFAM" id="SSF82895">
    <property type="entry name" value="TSP-1 type 1 repeat"/>
    <property type="match status" value="7"/>
</dbReference>
<keyword evidence="2" id="KW-0964">Secreted</keyword>
<dbReference type="Pfam" id="PF00090">
    <property type="entry name" value="TSP_1"/>
    <property type="match status" value="1"/>
</dbReference>
<accession>A0A482X3G3</accession>
<dbReference type="PANTHER" id="PTHR13723:SF281">
    <property type="entry name" value="PAPILIN"/>
    <property type="match status" value="1"/>
</dbReference>
<feature type="disulfide bond" evidence="7">
    <location>
        <begin position="73"/>
        <end position="103"/>
    </location>
</feature>
<dbReference type="Pfam" id="PF05986">
    <property type="entry name" value="ADAMTS_spacer1"/>
    <property type="match status" value="1"/>
</dbReference>
<dbReference type="Gene3D" id="2.60.120.830">
    <property type="match status" value="1"/>
</dbReference>
<dbReference type="AlphaFoldDB" id="A0A482X3G3"/>
<dbReference type="OrthoDB" id="5950222at2759"/>
<comment type="subcellular location">
    <subcellularLocation>
        <location evidence="1">Secreted</location>
        <location evidence="1">Extracellular space</location>
        <location evidence="1">Extracellular matrix</location>
        <location evidence="1">Basement membrane</location>
    </subcellularLocation>
</comment>
<name>A0A482X3G3_LAOST</name>
<dbReference type="InParanoid" id="A0A482X3G3"/>
<feature type="disulfide bond" evidence="7">
    <location>
        <begin position="88"/>
        <end position="93"/>
    </location>
</feature>
<dbReference type="InterPro" id="IPR000884">
    <property type="entry name" value="TSP1_rpt"/>
</dbReference>
<feature type="domain" description="ADAMTS/ADAMTS-like Spacer 1" evidence="10">
    <location>
        <begin position="214"/>
        <end position="327"/>
    </location>
</feature>
<sequence length="750" mass="83413">MDLHRLWRFLALLIFILATYFSLTSARQHRHRHGRQRDKRGYGGGGSYVADPAGGSAGPDRGPWGPWSSEAPCSRTCGGGVTYQTRTCTSSHCSGATKRYMSCNIQDCPEGSRDFRAEQCSAFNLEPFDNVYYEWIPYTKAPNKCELNCMPKGERFYYRHRDKVADGTRCEDEKLDVCVDGKCLAVGCDMLLGSSAREDKCRECGGDNSGCNTISGVLDNDPLQVGYNDLMLIPAGATNLRIHEVTASNNYLAIRNLSGHYYLNGNWRIDFPRSIRFAGTIFHYERKPHVFFAPESIHCLGPTTEPLYIVLLYQETNRGVEYEYSIPKGRVSETDPDSYMWYPGEFGPCSATCGGGTQQRSVSCVRRKDLSEVSADLCDSVLEPAREGACAGVPCQPQWSVAEWGQCSRPCGQGAHRMRQVICEQIVSNGRPSLVDSKTCEELHGPAPPTSEECPDLPCPIWHIGPWAPCDKLCGDGKQHRRVRCYRKVEERIEVLDDSACPEEKPETEMACHLRPCEGLDWITSEWSGCEDKCGLSFETREVKCSTQKGQVYDDSFCHKYRLPDLKRECISTAECQHEWYATQWSECSVRCGAGVQSRKVFCASTENDTFTKVDDANCDASKKYETTQNCTGKDECKGSWFSGPWSPCSKPCGGGVQARKVLCLLDSKVVETRNCDGSLVPFSNEPCNNHPCGEEPLVLCHWAVASRLPLPSCTTQLPMPQSLPCRLLTVACRDVTSAWPAQLATSCTA</sequence>
<keyword evidence="4" id="KW-0677">Repeat</keyword>
<evidence type="ECO:0000256" key="7">
    <source>
        <dbReference type="PIRSR" id="PIRSR613273-3"/>
    </source>
</evidence>
<keyword evidence="6 7" id="KW-1015">Disulfide bond</keyword>
<evidence type="ECO:0000256" key="8">
    <source>
        <dbReference type="SAM" id="MobiDB-lite"/>
    </source>
</evidence>
<evidence type="ECO:0000256" key="9">
    <source>
        <dbReference type="SAM" id="SignalP"/>
    </source>
</evidence>
<dbReference type="PANTHER" id="PTHR13723">
    <property type="entry name" value="ADAMTS A DISINTEGRIN AND METALLOPROTEASE WITH THROMBOSPONDIN MOTIFS PROTEASE"/>
    <property type="match status" value="1"/>
</dbReference>
<dbReference type="SMART" id="SM00209">
    <property type="entry name" value="TSP1"/>
    <property type="match status" value="7"/>
</dbReference>
<keyword evidence="3 9" id="KW-0732">Signal</keyword>
<protein>
    <submittedName>
        <fullName evidence="12">Uncharacterized protein</fullName>
    </submittedName>
</protein>
<dbReference type="InterPro" id="IPR013273">
    <property type="entry name" value="ADAMTS/ADAMTS-like"/>
</dbReference>
<dbReference type="GO" id="GO:0005604">
    <property type="term" value="C:basement membrane"/>
    <property type="evidence" value="ECO:0007669"/>
    <property type="project" value="UniProtKB-SubCell"/>
</dbReference>
<dbReference type="PRINTS" id="PR01857">
    <property type="entry name" value="ADAMTSFAMILY"/>
</dbReference>
<dbReference type="PROSITE" id="PS50092">
    <property type="entry name" value="TSP1"/>
    <property type="match status" value="6"/>
</dbReference>
<evidence type="ECO:0000256" key="6">
    <source>
        <dbReference type="ARBA" id="ARBA00023157"/>
    </source>
</evidence>
<feature type="domain" description="ADAMTS/ADAMTS-like cysteine-rich" evidence="11">
    <location>
        <begin position="130"/>
        <end position="211"/>
    </location>
</feature>
<evidence type="ECO:0000313" key="13">
    <source>
        <dbReference type="Proteomes" id="UP000291343"/>
    </source>
</evidence>
<dbReference type="EMBL" id="QKKF02019350">
    <property type="protein sequence ID" value="RZF40156.1"/>
    <property type="molecule type" value="Genomic_DNA"/>
</dbReference>
<dbReference type="SMR" id="A0A482X3G3"/>
<keyword evidence="5" id="KW-0084">Basement membrane</keyword>
<dbReference type="InterPro" id="IPR036383">
    <property type="entry name" value="TSP1_rpt_sf"/>
</dbReference>
<proteinExistence type="predicted"/>